<dbReference type="InterPro" id="IPR036291">
    <property type="entry name" value="NAD(P)-bd_dom_sf"/>
</dbReference>
<evidence type="ECO:0000313" key="3">
    <source>
        <dbReference type="Proteomes" id="UP001279553"/>
    </source>
</evidence>
<dbReference type="InterPro" id="IPR050177">
    <property type="entry name" value="Lipid_A_modif_metabolic_enz"/>
</dbReference>
<dbReference type="Gene3D" id="3.40.50.720">
    <property type="entry name" value="NAD(P)-binding Rossmann-like Domain"/>
    <property type="match status" value="1"/>
</dbReference>
<keyword evidence="3" id="KW-1185">Reference proteome</keyword>
<dbReference type="EMBL" id="JAWXYB010000018">
    <property type="protein sequence ID" value="MDX5931293.1"/>
    <property type="molecule type" value="Genomic_DNA"/>
</dbReference>
<reference evidence="2 3" key="1">
    <citation type="submission" date="2023-11" db="EMBL/GenBank/DDBJ databases">
        <title>MicrobeMod: A computational toolkit for identifying prokaryotic methylation and restriction-modification with nanopore sequencing.</title>
        <authorList>
            <person name="Crits-Christoph A."/>
            <person name="Kang S.C."/>
            <person name="Lee H."/>
            <person name="Ostrov N."/>
        </authorList>
    </citation>
    <scope>NUCLEOTIDE SEQUENCE [LARGE SCALE GENOMIC DNA]</scope>
    <source>
        <strain evidence="2 3">DSMZ 700</strain>
    </source>
</reference>
<evidence type="ECO:0000313" key="2">
    <source>
        <dbReference type="EMBL" id="MDX5931293.1"/>
    </source>
</evidence>
<name>A0AAW9DSG7_ACIAO</name>
<evidence type="ECO:0000259" key="1">
    <source>
        <dbReference type="Pfam" id="PF01370"/>
    </source>
</evidence>
<organism evidence="2 3">
    <name type="scientific">Acidiphilium acidophilum</name>
    <name type="common">Thiobacillus acidophilus</name>
    <dbReference type="NCBI Taxonomy" id="76588"/>
    <lineage>
        <taxon>Bacteria</taxon>
        <taxon>Pseudomonadati</taxon>
        <taxon>Pseudomonadota</taxon>
        <taxon>Alphaproteobacteria</taxon>
        <taxon>Acetobacterales</taxon>
        <taxon>Acidocellaceae</taxon>
        <taxon>Acidiphilium</taxon>
    </lineage>
</organism>
<gene>
    <name evidence="2" type="ORF">SIL87_10995</name>
</gene>
<proteinExistence type="predicted"/>
<accession>A0AAW9DSG7</accession>
<dbReference type="InterPro" id="IPR001509">
    <property type="entry name" value="Epimerase_deHydtase"/>
</dbReference>
<comment type="caution">
    <text evidence="2">The sequence shown here is derived from an EMBL/GenBank/DDBJ whole genome shotgun (WGS) entry which is preliminary data.</text>
</comment>
<protein>
    <submittedName>
        <fullName evidence="2">NAD-dependent epimerase/dehydratase family protein</fullName>
    </submittedName>
</protein>
<dbReference type="PANTHER" id="PTHR43245">
    <property type="entry name" value="BIFUNCTIONAL POLYMYXIN RESISTANCE PROTEIN ARNA"/>
    <property type="match status" value="1"/>
</dbReference>
<dbReference type="RefSeq" id="WP_319614217.1">
    <property type="nucleotide sequence ID" value="NZ_JAWXYB010000018.1"/>
</dbReference>
<sequence length="316" mass="32559">MTRQVVLVCGAAGFVGRAVSRTLASSGHEVVVALRHARDVPGATRTVEAGDLSAPSHILGNAMRSVHAVVHAAGLAHRHGVNPADLSRANVQAASRVAEAAVARGVPHLVLVSSAAVYGKSRDTLFSEASEPSPDDDYARSKLAGEGAVRSIVAGSRTRLTIVRPCAVLGPGCAGNIPRLVRLIGSSMPLPFGSIDNRRSFIAVDDVAKLIDVIISHPSSPETLIAAHPSPISTADLIRALARGLGRRRILLPVPTGILSMAASAAGQAELWKSFSGSFQADVALAGSALGFSASISIPTILELTAANSRYTDTTT</sequence>
<dbReference type="AlphaFoldDB" id="A0AAW9DSG7"/>
<dbReference type="Proteomes" id="UP001279553">
    <property type="component" value="Unassembled WGS sequence"/>
</dbReference>
<dbReference type="SUPFAM" id="SSF51735">
    <property type="entry name" value="NAD(P)-binding Rossmann-fold domains"/>
    <property type="match status" value="1"/>
</dbReference>
<dbReference type="Pfam" id="PF01370">
    <property type="entry name" value="Epimerase"/>
    <property type="match status" value="1"/>
</dbReference>
<dbReference type="PANTHER" id="PTHR43245:SF58">
    <property type="entry name" value="BLL5923 PROTEIN"/>
    <property type="match status" value="1"/>
</dbReference>
<feature type="domain" description="NAD-dependent epimerase/dehydratase" evidence="1">
    <location>
        <begin position="6"/>
        <end position="220"/>
    </location>
</feature>